<evidence type="ECO:0000313" key="10">
    <source>
        <dbReference type="Proteomes" id="UP000239494"/>
    </source>
</evidence>
<dbReference type="Gene3D" id="2.115.10.20">
    <property type="entry name" value="Glycosyl hydrolase domain, family 43"/>
    <property type="match status" value="1"/>
</dbReference>
<dbReference type="PANTHER" id="PTHR42812">
    <property type="entry name" value="BETA-XYLOSIDASE"/>
    <property type="match status" value="1"/>
</dbReference>
<dbReference type="RefSeq" id="WP_106192325.1">
    <property type="nucleotide sequence ID" value="NZ_PVTF01000011.1"/>
</dbReference>
<feature type="active site" description="Proton acceptor" evidence="4">
    <location>
        <position position="21"/>
    </location>
</feature>
<evidence type="ECO:0000256" key="4">
    <source>
        <dbReference type="PIRSR" id="PIRSR606710-1"/>
    </source>
</evidence>
<evidence type="ECO:0000256" key="3">
    <source>
        <dbReference type="ARBA" id="ARBA00023295"/>
    </source>
</evidence>
<proteinExistence type="inferred from homology"/>
<organism evidence="9 10">
    <name type="scientific">Umezawaea tangerina</name>
    <dbReference type="NCBI Taxonomy" id="84725"/>
    <lineage>
        <taxon>Bacteria</taxon>
        <taxon>Bacillati</taxon>
        <taxon>Actinomycetota</taxon>
        <taxon>Actinomycetes</taxon>
        <taxon>Pseudonocardiales</taxon>
        <taxon>Pseudonocardiaceae</taxon>
        <taxon>Umezawaea</taxon>
    </lineage>
</organism>
<name>A0A2T0STZ2_9PSEU</name>
<gene>
    <name evidence="9" type="ORF">CLV43_111240</name>
</gene>
<feature type="site" description="Important for catalytic activity, responsible for pKa modulation of the active site Glu and correct orientation of both the proton donor and substrate" evidence="5">
    <location>
        <position position="128"/>
    </location>
</feature>
<keyword evidence="10" id="KW-1185">Reference proteome</keyword>
<dbReference type="InterPro" id="IPR006710">
    <property type="entry name" value="Glyco_hydro_43"/>
</dbReference>
<dbReference type="InterPro" id="IPR023296">
    <property type="entry name" value="Glyco_hydro_beta-prop_sf"/>
</dbReference>
<dbReference type="Pfam" id="PF17851">
    <property type="entry name" value="GH43_C2"/>
    <property type="match status" value="2"/>
</dbReference>
<dbReference type="AlphaFoldDB" id="A0A2T0STZ2"/>
<dbReference type="CDD" id="cd18617">
    <property type="entry name" value="GH43_XynB-like"/>
    <property type="match status" value="1"/>
</dbReference>
<dbReference type="SUPFAM" id="SSF75005">
    <property type="entry name" value="Arabinanase/levansucrase/invertase"/>
    <property type="match status" value="1"/>
</dbReference>
<keyword evidence="2 6" id="KW-0378">Hydrolase</keyword>
<dbReference type="Proteomes" id="UP000239494">
    <property type="component" value="Unassembled WGS sequence"/>
</dbReference>
<protein>
    <submittedName>
        <fullName evidence="9">Beta-xylosidase</fullName>
    </submittedName>
</protein>
<evidence type="ECO:0000256" key="2">
    <source>
        <dbReference type="ARBA" id="ARBA00022801"/>
    </source>
</evidence>
<dbReference type="Gene3D" id="2.60.120.200">
    <property type="match status" value="1"/>
</dbReference>
<feature type="domain" description="Beta-xylosidase C-terminal Concanavalin A-like" evidence="8">
    <location>
        <begin position="458"/>
        <end position="496"/>
    </location>
</feature>
<dbReference type="OrthoDB" id="9801455at2"/>
<keyword evidence="3 6" id="KW-0326">Glycosidase</keyword>
<sequence length="509" mass="55742">MDAETTDWHYDNPVIPGFHPDPSVCRVGEDYYLVCSSFEYFPGVPVFHSRDLVHWRQIGNVLDRPAQLPLPPDAAASDGIYAPTIRYHDGRFWMITTNVSHGGNLIVTAERPEGPWSDPVWIDLPGIDPDLAWDEDGDCWCAFQGVQVARVDPEAGKVLEGPFPAWSGTGLQWPEAPHLYRIGEWWYLMIAEGGTERGHTVAMARARSPRGPWEAAPANPILTHRGTAHPVQSTGHADLVTTPDGQWWMVLLATRPRGYSPGFHVLGRETFLTPVRWEDGWPVVGPVALRERGPGSPRPVRARPSRDDFDDPALDPRWISPRSRPDDSWSTTERPGWLALHAAGSTADRPGCTFVGRRQEHPASRTAVLLDPGSGRAGLSIRMDEAHHYDIEVADGQVGVIARIGPLRQRVAVRSAPPGPLTLVITTSPDRQGPPGAGEPTGLHVAAPDFVAFHVGDELLAELDGRYLSTEVATGFTGRVVGMYATAGTAWFDWFDHGPLDPPGVPLTD</sequence>
<comment type="caution">
    <text evidence="9">The sequence shown here is derived from an EMBL/GenBank/DDBJ whole genome shotgun (WGS) entry which is preliminary data.</text>
</comment>
<evidence type="ECO:0000313" key="9">
    <source>
        <dbReference type="EMBL" id="PRY36868.1"/>
    </source>
</evidence>
<dbReference type="EMBL" id="PVTF01000011">
    <property type="protein sequence ID" value="PRY36868.1"/>
    <property type="molecule type" value="Genomic_DNA"/>
</dbReference>
<evidence type="ECO:0000256" key="1">
    <source>
        <dbReference type="ARBA" id="ARBA00009865"/>
    </source>
</evidence>
<feature type="active site" description="Proton donor" evidence="4">
    <location>
        <position position="175"/>
    </location>
</feature>
<evidence type="ECO:0000259" key="8">
    <source>
        <dbReference type="Pfam" id="PF17851"/>
    </source>
</evidence>
<evidence type="ECO:0000256" key="5">
    <source>
        <dbReference type="PIRSR" id="PIRSR606710-2"/>
    </source>
</evidence>
<dbReference type="InterPro" id="IPR013320">
    <property type="entry name" value="ConA-like_dom_sf"/>
</dbReference>
<dbReference type="InterPro" id="IPR051795">
    <property type="entry name" value="Glycosyl_Hydrlase_43"/>
</dbReference>
<feature type="domain" description="Beta-xylosidase C-terminal Concanavalin A-like" evidence="8">
    <location>
        <begin position="306"/>
        <end position="395"/>
    </location>
</feature>
<accession>A0A2T0STZ2</accession>
<evidence type="ECO:0000256" key="6">
    <source>
        <dbReference type="RuleBase" id="RU361187"/>
    </source>
</evidence>
<feature type="region of interest" description="Disordered" evidence="7">
    <location>
        <begin position="288"/>
        <end position="333"/>
    </location>
</feature>
<dbReference type="GO" id="GO:0005975">
    <property type="term" value="P:carbohydrate metabolic process"/>
    <property type="evidence" value="ECO:0007669"/>
    <property type="project" value="InterPro"/>
</dbReference>
<evidence type="ECO:0000256" key="7">
    <source>
        <dbReference type="SAM" id="MobiDB-lite"/>
    </source>
</evidence>
<dbReference type="GO" id="GO:0004553">
    <property type="term" value="F:hydrolase activity, hydrolyzing O-glycosyl compounds"/>
    <property type="evidence" value="ECO:0007669"/>
    <property type="project" value="InterPro"/>
</dbReference>
<dbReference type="Pfam" id="PF04616">
    <property type="entry name" value="Glyco_hydro_43"/>
    <property type="match status" value="1"/>
</dbReference>
<dbReference type="SUPFAM" id="SSF49899">
    <property type="entry name" value="Concanavalin A-like lectins/glucanases"/>
    <property type="match status" value="1"/>
</dbReference>
<comment type="similarity">
    <text evidence="1 6">Belongs to the glycosyl hydrolase 43 family.</text>
</comment>
<dbReference type="InterPro" id="IPR041542">
    <property type="entry name" value="GH43_C2"/>
</dbReference>
<dbReference type="PANTHER" id="PTHR42812:SF12">
    <property type="entry name" value="BETA-XYLOSIDASE-RELATED"/>
    <property type="match status" value="1"/>
</dbReference>
<reference evidence="9 10" key="1">
    <citation type="submission" date="2018-03" db="EMBL/GenBank/DDBJ databases">
        <title>Genomic Encyclopedia of Archaeal and Bacterial Type Strains, Phase II (KMG-II): from individual species to whole genera.</title>
        <authorList>
            <person name="Goeker M."/>
        </authorList>
    </citation>
    <scope>NUCLEOTIDE SEQUENCE [LARGE SCALE GENOMIC DNA]</scope>
    <source>
        <strain evidence="9 10">DSM 44720</strain>
    </source>
</reference>